<dbReference type="EMBL" id="CAUH01006575">
    <property type="protein sequence ID" value="CCU82579.1"/>
    <property type="molecule type" value="Genomic_DNA"/>
</dbReference>
<evidence type="ECO:0000313" key="3">
    <source>
        <dbReference type="Proteomes" id="UP000015441"/>
    </source>
</evidence>
<dbReference type="AlphaFoldDB" id="N1JI52"/>
<dbReference type="HOGENOM" id="CLU_166979_0_0_1"/>
<organism evidence="2 3">
    <name type="scientific">Blumeria graminis f. sp. hordei (strain DH14)</name>
    <name type="common">Barley powdery mildew</name>
    <name type="synonym">Oidium monilioides f. sp. hordei</name>
    <dbReference type="NCBI Taxonomy" id="546991"/>
    <lineage>
        <taxon>Eukaryota</taxon>
        <taxon>Fungi</taxon>
        <taxon>Dikarya</taxon>
        <taxon>Ascomycota</taxon>
        <taxon>Pezizomycotina</taxon>
        <taxon>Leotiomycetes</taxon>
        <taxon>Erysiphales</taxon>
        <taxon>Erysiphaceae</taxon>
        <taxon>Blumeria</taxon>
        <taxon>Blumeria hordei</taxon>
    </lineage>
</organism>
<gene>
    <name evidence="2" type="ORF">BGHDH14_bgh01363</name>
</gene>
<comment type="caution">
    <text evidence="2">The sequence shown here is derived from an EMBL/GenBank/DDBJ whole genome shotgun (WGS) entry which is preliminary data.</text>
</comment>
<feature type="chain" id="PRO_5004107820" evidence="1">
    <location>
        <begin position="23"/>
        <end position="116"/>
    </location>
</feature>
<feature type="signal peptide" evidence="1">
    <location>
        <begin position="1"/>
        <end position="22"/>
    </location>
</feature>
<evidence type="ECO:0000256" key="1">
    <source>
        <dbReference type="SAM" id="SignalP"/>
    </source>
</evidence>
<name>N1JI52_BLUG1</name>
<dbReference type="Proteomes" id="UP000015441">
    <property type="component" value="Unassembled WGS sequence"/>
</dbReference>
<sequence length="116" mass="12641">MKLSKVFSTILAVIMFKTDVAADGFDCNGVIFTAAYIRQVLHVAFHTELNSISGWPKLFVPSTPARGHDGYREYPLLSSLEIWNGGGFSYRALLSPVGDTVNVYSDVDGGYECVSA</sequence>
<protein>
    <submittedName>
        <fullName evidence="2">CSEP0028 putative effector protein</fullName>
    </submittedName>
</protein>
<accession>N1JI52</accession>
<proteinExistence type="predicted"/>
<evidence type="ECO:0000313" key="2">
    <source>
        <dbReference type="EMBL" id="CCU82579.1"/>
    </source>
</evidence>
<keyword evidence="1" id="KW-0732">Signal</keyword>
<dbReference type="InParanoid" id="N1JI52"/>
<keyword evidence="3" id="KW-1185">Reference proteome</keyword>
<reference evidence="2 3" key="1">
    <citation type="journal article" date="2010" name="Science">
        <title>Genome expansion and gene loss in powdery mildew fungi reveal tradeoffs in extreme parasitism.</title>
        <authorList>
            <person name="Spanu P.D."/>
            <person name="Abbott J.C."/>
            <person name="Amselem J."/>
            <person name="Burgis T.A."/>
            <person name="Soanes D.M."/>
            <person name="Stueber K."/>
            <person name="Ver Loren van Themaat E."/>
            <person name="Brown J.K.M."/>
            <person name="Butcher S.A."/>
            <person name="Gurr S.J."/>
            <person name="Lebrun M.-H."/>
            <person name="Ridout C.J."/>
            <person name="Schulze-Lefert P."/>
            <person name="Talbot N.J."/>
            <person name="Ahmadinejad N."/>
            <person name="Ametz C."/>
            <person name="Barton G.R."/>
            <person name="Benjdia M."/>
            <person name="Bidzinski P."/>
            <person name="Bindschedler L.V."/>
            <person name="Both M."/>
            <person name="Brewer M.T."/>
            <person name="Cadle-Davidson L."/>
            <person name="Cadle-Davidson M.M."/>
            <person name="Collemare J."/>
            <person name="Cramer R."/>
            <person name="Frenkel O."/>
            <person name="Godfrey D."/>
            <person name="Harriman J."/>
            <person name="Hoede C."/>
            <person name="King B.C."/>
            <person name="Klages S."/>
            <person name="Kleemann J."/>
            <person name="Knoll D."/>
            <person name="Koti P.S."/>
            <person name="Kreplak J."/>
            <person name="Lopez-Ruiz F.J."/>
            <person name="Lu X."/>
            <person name="Maekawa T."/>
            <person name="Mahanil S."/>
            <person name="Micali C."/>
            <person name="Milgroom M.G."/>
            <person name="Montana G."/>
            <person name="Noir S."/>
            <person name="O'Connell R.J."/>
            <person name="Oberhaensli S."/>
            <person name="Parlange F."/>
            <person name="Pedersen C."/>
            <person name="Quesneville H."/>
            <person name="Reinhardt R."/>
            <person name="Rott M."/>
            <person name="Sacristan S."/>
            <person name="Schmidt S.M."/>
            <person name="Schoen M."/>
            <person name="Skamnioti P."/>
            <person name="Sommer H."/>
            <person name="Stephens A."/>
            <person name="Takahara H."/>
            <person name="Thordal-Christensen H."/>
            <person name="Vigouroux M."/>
            <person name="Wessling R."/>
            <person name="Wicker T."/>
            <person name="Panstruga R."/>
        </authorList>
    </citation>
    <scope>NUCLEOTIDE SEQUENCE [LARGE SCALE GENOMIC DNA]</scope>
    <source>
        <strain evidence="2">DH14</strain>
    </source>
</reference>